<sequence length="151" mass="17506">MISSEITEIFDFPNDINLSTSDFPSNNLNFLHNNIFPTACNTFLNNNFPTSQYFSSKNSSCISNNSTSDGADEYHLQEIGNIDERRQRRTISNRESARRSRMRKQRQLDELLSQVIKLKTENNNLTEKENKNLKQEVTDIRKLLADLQLDS</sequence>
<dbReference type="InterPro" id="IPR004827">
    <property type="entry name" value="bZIP"/>
</dbReference>
<dbReference type="AlphaFoldDB" id="A0AAV3RE11"/>
<proteinExistence type="predicted"/>
<keyword evidence="4" id="KW-0804">Transcription</keyword>
<reference evidence="8 9" key="1">
    <citation type="submission" date="2024-01" db="EMBL/GenBank/DDBJ databases">
        <title>The complete chloroplast genome sequence of Lithospermum erythrorhizon: insights into the phylogenetic relationship among Boraginaceae species and the maternal lineages of purple gromwells.</title>
        <authorList>
            <person name="Okada T."/>
            <person name="Watanabe K."/>
        </authorList>
    </citation>
    <scope>NUCLEOTIDE SEQUENCE [LARGE SCALE GENOMIC DNA]</scope>
</reference>
<comment type="subcellular location">
    <subcellularLocation>
        <location evidence="1">Nucleus</location>
    </subcellularLocation>
</comment>
<evidence type="ECO:0000313" key="8">
    <source>
        <dbReference type="EMBL" id="GAA0172602.1"/>
    </source>
</evidence>
<dbReference type="InterPro" id="IPR044521">
    <property type="entry name" value="AtbZIP8/43"/>
</dbReference>
<keyword evidence="6" id="KW-0175">Coiled coil</keyword>
<evidence type="ECO:0000259" key="7">
    <source>
        <dbReference type="PROSITE" id="PS50217"/>
    </source>
</evidence>
<evidence type="ECO:0000256" key="1">
    <source>
        <dbReference type="ARBA" id="ARBA00004123"/>
    </source>
</evidence>
<evidence type="ECO:0000313" key="9">
    <source>
        <dbReference type="Proteomes" id="UP001454036"/>
    </source>
</evidence>
<dbReference type="PANTHER" id="PTHR46324:SF3">
    <property type="entry name" value="BASIC LEUCINE ZIPPER 43-RELATED"/>
    <property type="match status" value="1"/>
</dbReference>
<feature type="domain" description="BZIP" evidence="7">
    <location>
        <begin position="83"/>
        <end position="147"/>
    </location>
</feature>
<evidence type="ECO:0000256" key="2">
    <source>
        <dbReference type="ARBA" id="ARBA00023015"/>
    </source>
</evidence>
<dbReference type="GO" id="GO:0003700">
    <property type="term" value="F:DNA-binding transcription factor activity"/>
    <property type="evidence" value="ECO:0007669"/>
    <property type="project" value="InterPro"/>
</dbReference>
<keyword evidence="2" id="KW-0805">Transcription regulation</keyword>
<dbReference type="GO" id="GO:0046983">
    <property type="term" value="F:protein dimerization activity"/>
    <property type="evidence" value="ECO:0007669"/>
    <property type="project" value="UniProtKB-ARBA"/>
</dbReference>
<dbReference type="GO" id="GO:0003677">
    <property type="term" value="F:DNA binding"/>
    <property type="evidence" value="ECO:0007669"/>
    <property type="project" value="UniProtKB-KW"/>
</dbReference>
<dbReference type="FunFam" id="1.20.5.170:FF:000020">
    <property type="entry name" value="BZIP transcription factor"/>
    <property type="match status" value="1"/>
</dbReference>
<dbReference type="PROSITE" id="PS50217">
    <property type="entry name" value="BZIP"/>
    <property type="match status" value="1"/>
</dbReference>
<dbReference type="PROSITE" id="PS00036">
    <property type="entry name" value="BZIP_BASIC"/>
    <property type="match status" value="1"/>
</dbReference>
<keyword evidence="3" id="KW-0238">DNA-binding</keyword>
<organism evidence="8 9">
    <name type="scientific">Lithospermum erythrorhizon</name>
    <name type="common">Purple gromwell</name>
    <name type="synonym">Lithospermum officinale var. erythrorhizon</name>
    <dbReference type="NCBI Taxonomy" id="34254"/>
    <lineage>
        <taxon>Eukaryota</taxon>
        <taxon>Viridiplantae</taxon>
        <taxon>Streptophyta</taxon>
        <taxon>Embryophyta</taxon>
        <taxon>Tracheophyta</taxon>
        <taxon>Spermatophyta</taxon>
        <taxon>Magnoliopsida</taxon>
        <taxon>eudicotyledons</taxon>
        <taxon>Gunneridae</taxon>
        <taxon>Pentapetalae</taxon>
        <taxon>asterids</taxon>
        <taxon>lamiids</taxon>
        <taxon>Boraginales</taxon>
        <taxon>Boraginaceae</taxon>
        <taxon>Boraginoideae</taxon>
        <taxon>Lithospermeae</taxon>
        <taxon>Lithospermum</taxon>
    </lineage>
</organism>
<evidence type="ECO:0000256" key="5">
    <source>
        <dbReference type="ARBA" id="ARBA00023242"/>
    </source>
</evidence>
<dbReference type="Gene3D" id="1.20.5.170">
    <property type="match status" value="1"/>
</dbReference>
<accession>A0AAV3RE11</accession>
<feature type="coiled-coil region" evidence="6">
    <location>
        <begin position="94"/>
        <end position="150"/>
    </location>
</feature>
<dbReference type="SUPFAM" id="SSF57959">
    <property type="entry name" value="Leucine zipper domain"/>
    <property type="match status" value="1"/>
</dbReference>
<dbReference type="CDD" id="cd14702">
    <property type="entry name" value="bZIP_plant_GBF1"/>
    <property type="match status" value="1"/>
</dbReference>
<evidence type="ECO:0000256" key="4">
    <source>
        <dbReference type="ARBA" id="ARBA00023163"/>
    </source>
</evidence>
<evidence type="ECO:0000256" key="6">
    <source>
        <dbReference type="SAM" id="Coils"/>
    </source>
</evidence>
<dbReference type="Pfam" id="PF00170">
    <property type="entry name" value="bZIP_1"/>
    <property type="match status" value="1"/>
</dbReference>
<comment type="caution">
    <text evidence="8">The sequence shown here is derived from an EMBL/GenBank/DDBJ whole genome shotgun (WGS) entry which is preliminary data.</text>
</comment>
<dbReference type="InterPro" id="IPR045314">
    <property type="entry name" value="bZIP_plant_GBF1"/>
</dbReference>
<keyword evidence="9" id="KW-1185">Reference proteome</keyword>
<protein>
    <submittedName>
        <fullName evidence="8">Basic leucine zipper transcription factor</fullName>
    </submittedName>
</protein>
<dbReference type="EMBL" id="BAABME010025712">
    <property type="protein sequence ID" value="GAA0172602.1"/>
    <property type="molecule type" value="Genomic_DNA"/>
</dbReference>
<dbReference type="SMART" id="SM00338">
    <property type="entry name" value="BRLZ"/>
    <property type="match status" value="1"/>
</dbReference>
<dbReference type="PANTHER" id="PTHR46324">
    <property type="entry name" value="BASIC LEUCINE ZIPPER 43-RELATED"/>
    <property type="match status" value="1"/>
</dbReference>
<keyword evidence="5" id="KW-0539">Nucleus</keyword>
<name>A0AAV3RE11_LITER</name>
<dbReference type="GO" id="GO:0005634">
    <property type="term" value="C:nucleus"/>
    <property type="evidence" value="ECO:0007669"/>
    <property type="project" value="UniProtKB-SubCell"/>
</dbReference>
<dbReference type="Proteomes" id="UP001454036">
    <property type="component" value="Unassembled WGS sequence"/>
</dbReference>
<gene>
    <name evidence="8" type="ORF">LIER_41365</name>
</gene>
<evidence type="ECO:0000256" key="3">
    <source>
        <dbReference type="ARBA" id="ARBA00023125"/>
    </source>
</evidence>
<dbReference type="InterPro" id="IPR046347">
    <property type="entry name" value="bZIP_sf"/>
</dbReference>